<organism evidence="1 2">
    <name type="scientific">Mollisia scopiformis</name>
    <name type="common">Conifer needle endophyte fungus</name>
    <name type="synonym">Phialocephala scopiformis</name>
    <dbReference type="NCBI Taxonomy" id="149040"/>
    <lineage>
        <taxon>Eukaryota</taxon>
        <taxon>Fungi</taxon>
        <taxon>Dikarya</taxon>
        <taxon>Ascomycota</taxon>
        <taxon>Pezizomycotina</taxon>
        <taxon>Leotiomycetes</taxon>
        <taxon>Helotiales</taxon>
        <taxon>Mollisiaceae</taxon>
        <taxon>Mollisia</taxon>
    </lineage>
</organism>
<name>A0A194XFQ2_MOLSC</name>
<protein>
    <submittedName>
        <fullName evidence="1">Uncharacterized protein</fullName>
    </submittedName>
</protein>
<gene>
    <name evidence="1" type="ORF">LY89DRAFT_499920</name>
</gene>
<dbReference type="EMBL" id="KQ947412">
    <property type="protein sequence ID" value="KUJ18602.1"/>
    <property type="molecule type" value="Genomic_DNA"/>
</dbReference>
<evidence type="ECO:0000313" key="2">
    <source>
        <dbReference type="Proteomes" id="UP000070700"/>
    </source>
</evidence>
<reference evidence="1 2" key="1">
    <citation type="submission" date="2015-10" db="EMBL/GenBank/DDBJ databases">
        <title>Full genome of DAOMC 229536 Phialocephala scopiformis, a fungal endophyte of spruce producing the potent anti-insectan compound rugulosin.</title>
        <authorList>
            <consortium name="DOE Joint Genome Institute"/>
            <person name="Walker A.K."/>
            <person name="Frasz S.L."/>
            <person name="Seifert K.A."/>
            <person name="Miller J.D."/>
            <person name="Mondo S.J."/>
            <person name="Labutti K."/>
            <person name="Lipzen A."/>
            <person name="Dockter R."/>
            <person name="Kennedy M."/>
            <person name="Grigoriev I.V."/>
            <person name="Spatafora J.W."/>
        </authorList>
    </citation>
    <scope>NUCLEOTIDE SEQUENCE [LARGE SCALE GENOMIC DNA]</scope>
    <source>
        <strain evidence="1 2">CBS 120377</strain>
    </source>
</reference>
<accession>A0A194XFQ2</accession>
<dbReference type="RefSeq" id="XP_018072957.1">
    <property type="nucleotide sequence ID" value="XM_018207956.1"/>
</dbReference>
<evidence type="ECO:0000313" key="1">
    <source>
        <dbReference type="EMBL" id="KUJ18602.1"/>
    </source>
</evidence>
<dbReference type="KEGG" id="psco:LY89DRAFT_499920"/>
<proteinExistence type="predicted"/>
<dbReference type="AlphaFoldDB" id="A0A194XFQ2"/>
<keyword evidence="2" id="KW-1185">Reference proteome</keyword>
<dbReference type="InParanoid" id="A0A194XFQ2"/>
<dbReference type="GeneID" id="28817682"/>
<dbReference type="Proteomes" id="UP000070700">
    <property type="component" value="Unassembled WGS sequence"/>
</dbReference>
<sequence length="164" mass="18036">MQSTDQKMRVSSGLPYRLPLSTARAVKMLWNMAKMIKDAGICNPHLSVENSTGFKALVPSLSFHNCSSQATKLRVCLAIFINSASVAGNACQNLLHNTTIFFLAYPPADSFCSNAFGLCNLILKIAESQISHLLCREASRKSVGLVVCPVYVFVTYYRLNNHCV</sequence>